<gene>
    <name evidence="1" type="ORF">OR16_03522</name>
</gene>
<dbReference type="PATRIC" id="fig|1127483.3.peg.712"/>
<accession>H1RZG7</accession>
<dbReference type="RefSeq" id="WP_006156529.1">
    <property type="nucleotide sequence ID" value="NZ_AHJE01000010.1"/>
</dbReference>
<evidence type="ECO:0000313" key="2">
    <source>
        <dbReference type="Proteomes" id="UP000005808"/>
    </source>
</evidence>
<reference evidence="1 2" key="1">
    <citation type="journal article" date="2012" name="J. Bacteriol.">
        <title>De Novo Genome Project of Cupriavidus basilensis OR16.</title>
        <authorList>
            <person name="Cserhati M."/>
            <person name="Kriszt B."/>
            <person name="Szoboszlay S."/>
            <person name="Toth A."/>
            <person name="Szabo I."/>
            <person name="Tancsics A."/>
            <person name="Nagy I."/>
            <person name="Horvath B."/>
            <person name="Nagy I."/>
            <person name="Kukolya J."/>
        </authorList>
    </citation>
    <scope>NUCLEOTIDE SEQUENCE [LARGE SCALE GENOMIC DNA]</scope>
    <source>
        <strain evidence="1 2">OR16</strain>
    </source>
</reference>
<dbReference type="PANTHER" id="PTHR34309">
    <property type="entry name" value="SLR1406 PROTEIN"/>
    <property type="match status" value="1"/>
</dbReference>
<sequence length="170" mass="17017">MGNYASWLFRSVIAALIAGGPLFPIQAQAQSIDLTRASQMIAGAMQYAAKNKLAVSIVVVDAGGHFVSGVRMDGAPFGTFDVARGKAAATAATGGASGADLVKRYQANPIVFGQMSSLVYGGPLFPSQGSLGVFVAGRLEGAVGVSGGPSDADEEAARRGIAAIGASEAP</sequence>
<dbReference type="Pfam" id="PF03928">
    <property type="entry name" value="HbpS-like"/>
    <property type="match status" value="1"/>
</dbReference>
<name>H1RZG7_9BURK</name>
<dbReference type="Gene3D" id="3.30.450.150">
    <property type="entry name" value="Haem-degrading domain"/>
    <property type="match status" value="1"/>
</dbReference>
<evidence type="ECO:0000313" key="1">
    <source>
        <dbReference type="EMBL" id="EHP44309.1"/>
    </source>
</evidence>
<dbReference type="InterPro" id="IPR005624">
    <property type="entry name" value="PduO/GlcC-like"/>
</dbReference>
<dbReference type="InterPro" id="IPR052517">
    <property type="entry name" value="GlcG_carb_metab_protein"/>
</dbReference>
<organism evidence="1 2">
    <name type="scientific">Cupriavidus basilensis OR16</name>
    <dbReference type="NCBI Taxonomy" id="1127483"/>
    <lineage>
        <taxon>Bacteria</taxon>
        <taxon>Pseudomonadati</taxon>
        <taxon>Pseudomonadota</taxon>
        <taxon>Betaproteobacteria</taxon>
        <taxon>Burkholderiales</taxon>
        <taxon>Burkholderiaceae</taxon>
        <taxon>Cupriavidus</taxon>
    </lineage>
</organism>
<dbReference type="EMBL" id="AHJE01000010">
    <property type="protein sequence ID" value="EHP44309.1"/>
    <property type="molecule type" value="Genomic_DNA"/>
</dbReference>
<evidence type="ECO:0008006" key="3">
    <source>
        <dbReference type="Google" id="ProtNLM"/>
    </source>
</evidence>
<protein>
    <recommendedName>
        <fullName evidence="3">Heme-binding protein</fullName>
    </recommendedName>
</protein>
<dbReference type="OrthoDB" id="3732157at2"/>
<dbReference type="AlphaFoldDB" id="H1RZG7"/>
<dbReference type="SUPFAM" id="SSF143744">
    <property type="entry name" value="GlcG-like"/>
    <property type="match status" value="1"/>
</dbReference>
<dbReference type="PANTHER" id="PTHR34309:SF1">
    <property type="entry name" value="PROTEIN GLCG"/>
    <property type="match status" value="1"/>
</dbReference>
<comment type="caution">
    <text evidence="1">The sequence shown here is derived from an EMBL/GenBank/DDBJ whole genome shotgun (WGS) entry which is preliminary data.</text>
</comment>
<dbReference type="Proteomes" id="UP000005808">
    <property type="component" value="Unassembled WGS sequence"/>
</dbReference>
<proteinExistence type="predicted"/>
<dbReference type="InterPro" id="IPR038084">
    <property type="entry name" value="PduO/GlcC-like_sf"/>
</dbReference>